<evidence type="ECO:0000259" key="3">
    <source>
        <dbReference type="Pfam" id="PF00497"/>
    </source>
</evidence>
<dbReference type="InterPro" id="IPR001638">
    <property type="entry name" value="Solute-binding_3/MltF_N"/>
</dbReference>
<name>M5DWI6_9GAMM</name>
<dbReference type="HOGENOM" id="CLU_064076_7_0_6"/>
<gene>
    <name evidence="4" type="ORF">TOL_3550</name>
</gene>
<dbReference type="Gene3D" id="3.40.190.10">
    <property type="entry name" value="Periplasmic binding protein-like II"/>
    <property type="match status" value="2"/>
</dbReference>
<evidence type="ECO:0000256" key="2">
    <source>
        <dbReference type="ARBA" id="ARBA00022729"/>
    </source>
</evidence>
<dbReference type="EMBL" id="HF680312">
    <property type="protein sequence ID" value="CCU73935.1"/>
    <property type="molecule type" value="Genomic_DNA"/>
</dbReference>
<dbReference type="RefSeq" id="WP_015488635.1">
    <property type="nucleotide sequence ID" value="NC_020888.1"/>
</dbReference>
<dbReference type="PANTHER" id="PTHR35936">
    <property type="entry name" value="MEMBRANE-BOUND LYTIC MUREIN TRANSGLYCOSYLASE F"/>
    <property type="match status" value="1"/>
</dbReference>
<protein>
    <submittedName>
        <fullName evidence="4">ABC transporter periplasmic-binding protein</fullName>
    </submittedName>
</protein>
<dbReference type="Proteomes" id="UP000011866">
    <property type="component" value="Chromosome"/>
</dbReference>
<comment type="similarity">
    <text evidence="1">Belongs to the bacterial solute-binding protein 3 family.</text>
</comment>
<accession>M5DWI6</accession>
<reference evidence="4 5" key="1">
    <citation type="journal article" date="2013" name="Genome Announc.">
        <title>Genome Sequence of Thalassolituus oleivorans MIL-1 (DSM 14913T).</title>
        <authorList>
            <person name="Golyshin P.N."/>
            <person name="Werner J."/>
            <person name="Chernikova T.N."/>
            <person name="Tran H."/>
            <person name="Ferrer M."/>
            <person name="Yakimov M.M."/>
            <person name="Teeling H."/>
            <person name="Golyshina O.V."/>
        </authorList>
    </citation>
    <scope>NUCLEOTIDE SEQUENCE [LARGE SCALE GENOMIC DNA]</scope>
    <source>
        <strain evidence="4 5">MIL-1</strain>
    </source>
</reference>
<dbReference type="Pfam" id="PF00497">
    <property type="entry name" value="SBP_bac_3"/>
    <property type="match status" value="1"/>
</dbReference>
<proteinExistence type="inferred from homology"/>
<dbReference type="eggNOG" id="COG0834">
    <property type="taxonomic scope" value="Bacteria"/>
</dbReference>
<dbReference type="PANTHER" id="PTHR35936:SF25">
    <property type="entry name" value="ABC TRANSPORTER SUBSTRATE-BINDING PROTEIN"/>
    <property type="match status" value="1"/>
</dbReference>
<evidence type="ECO:0000313" key="4">
    <source>
        <dbReference type="EMBL" id="CCU73935.1"/>
    </source>
</evidence>
<dbReference type="KEGG" id="tol:TOL_3550"/>
<evidence type="ECO:0000256" key="1">
    <source>
        <dbReference type="ARBA" id="ARBA00010333"/>
    </source>
</evidence>
<keyword evidence="2" id="KW-0732">Signal</keyword>
<keyword evidence="5" id="KW-1185">Reference proteome</keyword>
<dbReference type="STRING" id="187493.CN03_17835"/>
<evidence type="ECO:0000313" key="5">
    <source>
        <dbReference type="Proteomes" id="UP000011866"/>
    </source>
</evidence>
<dbReference type="SUPFAM" id="SSF53850">
    <property type="entry name" value="Periplasmic binding protein-like II"/>
    <property type="match status" value="1"/>
</dbReference>
<dbReference type="GeneID" id="79178255"/>
<organism evidence="4 5">
    <name type="scientific">Thalassolituus oleivorans MIL-1</name>
    <dbReference type="NCBI Taxonomy" id="1298593"/>
    <lineage>
        <taxon>Bacteria</taxon>
        <taxon>Pseudomonadati</taxon>
        <taxon>Pseudomonadota</taxon>
        <taxon>Gammaproteobacteria</taxon>
        <taxon>Oceanospirillales</taxon>
        <taxon>Oceanospirillaceae</taxon>
        <taxon>Thalassolituus</taxon>
    </lineage>
</organism>
<dbReference type="AlphaFoldDB" id="M5DWI6"/>
<sequence>MKWFTPMLCMLSINSTCQADTITLRADEWFPVNGDPQAEHRGYMIDIATKIWESHGHSVDYQIMPWERAIEETRSGQVDCIVGAYVEDAPDFVFPTSALGMDESHFFSLSKNNWKFHGINSLKQVRLGVVGGYAYDEGPLDAYIEKYENSSRVQIMKGNNALEQNIKKLISGRIDSIVESPMVMKAKLKKMGLHLDIQDVGTIGDPTPMYIACSPQNPNSKEYVEQLSAGIDELRINGELHKILSHYDIDDWEVSIVSNNK</sequence>
<feature type="domain" description="Solute-binding protein family 3/N-terminal" evidence="3">
    <location>
        <begin position="35"/>
        <end position="85"/>
    </location>
</feature>